<dbReference type="InterPro" id="IPR011460">
    <property type="entry name" value="Lcl_C"/>
</dbReference>
<dbReference type="AlphaFoldDB" id="A0A2N8KZY2"/>
<reference evidence="3 4" key="1">
    <citation type="submission" date="2018-01" db="EMBL/GenBank/DDBJ databases">
        <title>Draft genome sequence of Paucibacter aquatile CR182 isolated from freshwater of the Nakdong River.</title>
        <authorList>
            <person name="Choi A."/>
            <person name="Chung E.J."/>
        </authorList>
    </citation>
    <scope>NUCLEOTIDE SEQUENCE [LARGE SCALE GENOMIC DNA]</scope>
    <source>
        <strain evidence="3 4">CR182</strain>
    </source>
</reference>
<evidence type="ECO:0000313" key="4">
    <source>
        <dbReference type="Proteomes" id="UP000235916"/>
    </source>
</evidence>
<organism evidence="3 4">
    <name type="scientific">Kinneretia aquatilis</name>
    <dbReference type="NCBI Taxonomy" id="2070761"/>
    <lineage>
        <taxon>Bacteria</taxon>
        <taxon>Pseudomonadati</taxon>
        <taxon>Pseudomonadota</taxon>
        <taxon>Betaproteobacteria</taxon>
        <taxon>Burkholderiales</taxon>
        <taxon>Sphaerotilaceae</taxon>
        <taxon>Roseateles</taxon>
    </lineage>
</organism>
<feature type="domain" description="Lcl C-terminal" evidence="2">
    <location>
        <begin position="52"/>
        <end position="223"/>
    </location>
</feature>
<accession>A0A2N8KZY2</accession>
<dbReference type="OrthoDB" id="8537107at2"/>
<comment type="caution">
    <text evidence="3">The sequence shown here is derived from an EMBL/GenBank/DDBJ whole genome shotgun (WGS) entry which is preliminary data.</text>
</comment>
<keyword evidence="4" id="KW-1185">Reference proteome</keyword>
<evidence type="ECO:0000259" key="2">
    <source>
        <dbReference type="Pfam" id="PF07603"/>
    </source>
</evidence>
<gene>
    <name evidence="3" type="ORF">C1O66_16635</name>
</gene>
<protein>
    <recommendedName>
        <fullName evidence="2">Lcl C-terminal domain-containing protein</fullName>
    </recommendedName>
</protein>
<evidence type="ECO:0000256" key="1">
    <source>
        <dbReference type="SAM" id="SignalP"/>
    </source>
</evidence>
<proteinExistence type="predicted"/>
<dbReference type="Proteomes" id="UP000235916">
    <property type="component" value="Unassembled WGS sequence"/>
</dbReference>
<sequence>MKRESRKMKTNKRSLAGLGLALGLAVAALPSAQAALQGRDLDPAKAGFEAYYDTELNISWLADFGAVRSFDPDGRMSWEGAQSWIAQLNSQSLYGFNNWRLPKVTPVNGKAFRYGNSNNGSTDYGVAATGQGWGKASEMGHLYYVTLGNKGYCTPTAAGNDACVIQPGWEEKNFGPFTGLSTYVFWSGTEVPNRSNQAWYFYAYYGNQYYQSKDQQYSALAVRDGDVLAQPVPEPKGALLMFGGLLALAAVVRRKTGAR</sequence>
<dbReference type="EMBL" id="POSP01000003">
    <property type="protein sequence ID" value="PND38991.1"/>
    <property type="molecule type" value="Genomic_DNA"/>
</dbReference>
<name>A0A2N8KZY2_9BURK</name>
<feature type="chain" id="PRO_5014744084" description="Lcl C-terminal domain-containing protein" evidence="1">
    <location>
        <begin position="35"/>
        <end position="259"/>
    </location>
</feature>
<keyword evidence="1" id="KW-0732">Signal</keyword>
<dbReference type="Pfam" id="PF07603">
    <property type="entry name" value="Lcl_C"/>
    <property type="match status" value="1"/>
</dbReference>
<evidence type="ECO:0000313" key="3">
    <source>
        <dbReference type="EMBL" id="PND38991.1"/>
    </source>
</evidence>
<feature type="signal peptide" evidence="1">
    <location>
        <begin position="1"/>
        <end position="34"/>
    </location>
</feature>